<dbReference type="PROSITE" id="PS00716">
    <property type="entry name" value="SIGMA70_2"/>
    <property type="match status" value="1"/>
</dbReference>
<dbReference type="KEGG" id="snep:Enr13x_23130"/>
<dbReference type="InterPro" id="IPR000943">
    <property type="entry name" value="RNA_pol_sigma70"/>
</dbReference>
<dbReference type="InterPro" id="IPR007624">
    <property type="entry name" value="RNA_pol_sigma70_r3"/>
</dbReference>
<dbReference type="GO" id="GO:0016987">
    <property type="term" value="F:sigma factor activity"/>
    <property type="evidence" value="ECO:0007669"/>
    <property type="project" value="UniProtKB-KW"/>
</dbReference>
<dbReference type="CDD" id="cd06171">
    <property type="entry name" value="Sigma70_r4"/>
    <property type="match status" value="1"/>
</dbReference>
<protein>
    <recommendedName>
        <fullName evidence="6">RNA polymerase sigma factor</fullName>
    </recommendedName>
</protein>
<evidence type="ECO:0000256" key="6">
    <source>
        <dbReference type="RuleBase" id="RU362124"/>
    </source>
</evidence>
<keyword evidence="11" id="KW-1185">Reference proteome</keyword>
<evidence type="ECO:0000256" key="7">
    <source>
        <dbReference type="SAM" id="MobiDB-lite"/>
    </source>
</evidence>
<evidence type="ECO:0000256" key="2">
    <source>
        <dbReference type="ARBA" id="ARBA00023015"/>
    </source>
</evidence>
<evidence type="ECO:0000256" key="3">
    <source>
        <dbReference type="ARBA" id="ARBA00023082"/>
    </source>
</evidence>
<dbReference type="Pfam" id="PF04539">
    <property type="entry name" value="Sigma70_r3"/>
    <property type="match status" value="1"/>
</dbReference>
<dbReference type="SUPFAM" id="SSF88946">
    <property type="entry name" value="Sigma2 domain of RNA polymerase sigma factors"/>
    <property type="match status" value="1"/>
</dbReference>
<keyword evidence="2 6" id="KW-0805">Transcription regulation</keyword>
<proteinExistence type="inferred from homology"/>
<keyword evidence="5 6" id="KW-0804">Transcription</keyword>
<dbReference type="InterPro" id="IPR009042">
    <property type="entry name" value="RNA_pol_sigma70_r1_2"/>
</dbReference>
<dbReference type="Gene3D" id="1.10.601.10">
    <property type="entry name" value="RNA Polymerase Primary Sigma Factor"/>
    <property type="match status" value="1"/>
</dbReference>
<evidence type="ECO:0000256" key="4">
    <source>
        <dbReference type="ARBA" id="ARBA00023125"/>
    </source>
</evidence>
<feature type="domain" description="RNA polymerase sigma-70" evidence="8">
    <location>
        <begin position="298"/>
        <end position="311"/>
    </location>
</feature>
<dbReference type="PANTHER" id="PTHR30603:SF60">
    <property type="entry name" value="RNA POLYMERASE SIGMA FACTOR RPOD"/>
    <property type="match status" value="1"/>
</dbReference>
<dbReference type="PRINTS" id="PR00046">
    <property type="entry name" value="SIGMA70FCT"/>
</dbReference>
<accession>A0A518HNP1</accession>
<keyword evidence="4 6" id="KW-0238">DNA-binding</keyword>
<evidence type="ECO:0000259" key="8">
    <source>
        <dbReference type="PROSITE" id="PS00715"/>
    </source>
</evidence>
<dbReference type="Gene3D" id="1.10.10.10">
    <property type="entry name" value="Winged helix-like DNA-binding domain superfamily/Winged helix DNA-binding domain"/>
    <property type="match status" value="2"/>
</dbReference>
<dbReference type="AlphaFoldDB" id="A0A518HNP1"/>
<feature type="domain" description="RNA polymerase sigma-70" evidence="9">
    <location>
        <begin position="468"/>
        <end position="494"/>
    </location>
</feature>
<dbReference type="Pfam" id="PF04545">
    <property type="entry name" value="Sigma70_r4"/>
    <property type="match status" value="1"/>
</dbReference>
<keyword evidence="3 6" id="KW-0731">Sigma factor</keyword>
<dbReference type="InterPro" id="IPR036388">
    <property type="entry name" value="WH-like_DNA-bd_sf"/>
</dbReference>
<evidence type="ECO:0000313" key="11">
    <source>
        <dbReference type="Proteomes" id="UP000319004"/>
    </source>
</evidence>
<sequence length="508" mass="57691">MSMDNRRATFGAFSETPSDAFARPQTTAVFRQDSSPSHAAGTTRRGSPAPTERSRGAAKGDDSAKSLDDAVESYLARIQRVGLLSREQEAEVAIKIDHHRKRLRSQLLEADFVLRDAIDVLGQVHRGELRFDRFIQVAVSTRLEKDQIEGRMPHNLRTLEALLRLNRHDYEQAIRTSSRRRRDALWGKIGNRRRRAIQLVEELGLRIEFLSSQTGKLFALERRVKQLADRGDGQSRAELAEILASVQQTPEGLSRQVARVRSAQSQFNAAKNELCESNLRLVVSIAKKYRNRGLAFLDLIQEGNAGLIRAVEKFEHQRGFKFCTYATWWIRQAITRAICDQGRTIRVPAHVNPEITRMKRIDNDLRHELGRVPSGDEIAAAAETSSEQAEAILRASQNLASLQQPIGSDENGELGDLVEASSVDRPDRNTDLRMLHQRLHRILEERLSWREREILKMRFGLGDGHEYTLTEVSQVFNVSRERVRQIESRALKKLSEGQSNLELIGFVD</sequence>
<evidence type="ECO:0000313" key="10">
    <source>
        <dbReference type="EMBL" id="QDV42466.1"/>
    </source>
</evidence>
<dbReference type="Proteomes" id="UP000319004">
    <property type="component" value="Chromosome"/>
</dbReference>
<comment type="function">
    <text evidence="6">Sigma factors are initiation factors that promote the attachment of RNA polymerase to specific initiation sites and are then released.</text>
</comment>
<evidence type="ECO:0000259" key="9">
    <source>
        <dbReference type="PROSITE" id="PS00716"/>
    </source>
</evidence>
<dbReference type="InterPro" id="IPR050239">
    <property type="entry name" value="Sigma-70_RNA_pol_init_factors"/>
</dbReference>
<dbReference type="SUPFAM" id="SSF88659">
    <property type="entry name" value="Sigma3 and sigma4 domains of RNA polymerase sigma factors"/>
    <property type="match status" value="2"/>
</dbReference>
<dbReference type="PROSITE" id="PS00715">
    <property type="entry name" value="SIGMA70_1"/>
    <property type="match status" value="1"/>
</dbReference>
<reference evidence="10 11" key="1">
    <citation type="submission" date="2019-03" db="EMBL/GenBank/DDBJ databases">
        <title>Deep-cultivation of Planctomycetes and their phenomic and genomic characterization uncovers novel biology.</title>
        <authorList>
            <person name="Wiegand S."/>
            <person name="Jogler M."/>
            <person name="Boedeker C."/>
            <person name="Pinto D."/>
            <person name="Vollmers J."/>
            <person name="Rivas-Marin E."/>
            <person name="Kohn T."/>
            <person name="Peeters S.H."/>
            <person name="Heuer A."/>
            <person name="Rast P."/>
            <person name="Oberbeckmann S."/>
            <person name="Bunk B."/>
            <person name="Jeske O."/>
            <person name="Meyerdierks A."/>
            <person name="Storesund J.E."/>
            <person name="Kallscheuer N."/>
            <person name="Luecker S."/>
            <person name="Lage O.M."/>
            <person name="Pohl T."/>
            <person name="Merkel B.J."/>
            <person name="Hornburger P."/>
            <person name="Mueller R.-W."/>
            <person name="Bruemmer F."/>
            <person name="Labrenz M."/>
            <person name="Spormann A.M."/>
            <person name="Op den Camp H."/>
            <person name="Overmann J."/>
            <person name="Amann R."/>
            <person name="Jetten M.S.M."/>
            <person name="Mascher T."/>
            <person name="Medema M.H."/>
            <person name="Devos D.P."/>
            <person name="Kaster A.-K."/>
            <person name="Ovreas L."/>
            <person name="Rohde M."/>
            <person name="Galperin M.Y."/>
            <person name="Jogler C."/>
        </authorList>
    </citation>
    <scope>NUCLEOTIDE SEQUENCE [LARGE SCALE GENOMIC DNA]</scope>
    <source>
        <strain evidence="10 11">Enr13</strain>
    </source>
</reference>
<dbReference type="Pfam" id="PF04542">
    <property type="entry name" value="Sigma70_r2"/>
    <property type="match status" value="1"/>
</dbReference>
<feature type="compositionally biased region" description="Polar residues" evidence="7">
    <location>
        <begin position="24"/>
        <end position="37"/>
    </location>
</feature>
<evidence type="ECO:0000256" key="5">
    <source>
        <dbReference type="ARBA" id="ARBA00023163"/>
    </source>
</evidence>
<feature type="compositionally biased region" description="Basic and acidic residues" evidence="7">
    <location>
        <begin position="52"/>
        <end position="65"/>
    </location>
</feature>
<gene>
    <name evidence="10" type="primary">sigA_1</name>
    <name evidence="10" type="ORF">Enr13x_23130</name>
</gene>
<dbReference type="GO" id="GO:0003677">
    <property type="term" value="F:DNA binding"/>
    <property type="evidence" value="ECO:0007669"/>
    <property type="project" value="UniProtKB-KW"/>
</dbReference>
<dbReference type="Pfam" id="PF00140">
    <property type="entry name" value="Sigma70_r1_2"/>
    <property type="match status" value="1"/>
</dbReference>
<dbReference type="PANTHER" id="PTHR30603">
    <property type="entry name" value="RNA POLYMERASE SIGMA FACTOR RPO"/>
    <property type="match status" value="1"/>
</dbReference>
<dbReference type="InterPro" id="IPR007627">
    <property type="entry name" value="RNA_pol_sigma70_r2"/>
</dbReference>
<dbReference type="InterPro" id="IPR013324">
    <property type="entry name" value="RNA_pol_sigma_r3/r4-like"/>
</dbReference>
<dbReference type="GO" id="GO:0006352">
    <property type="term" value="P:DNA-templated transcription initiation"/>
    <property type="evidence" value="ECO:0007669"/>
    <property type="project" value="InterPro"/>
</dbReference>
<organism evidence="10 11">
    <name type="scientific">Stieleria neptunia</name>
    <dbReference type="NCBI Taxonomy" id="2527979"/>
    <lineage>
        <taxon>Bacteria</taxon>
        <taxon>Pseudomonadati</taxon>
        <taxon>Planctomycetota</taxon>
        <taxon>Planctomycetia</taxon>
        <taxon>Pirellulales</taxon>
        <taxon>Pirellulaceae</taxon>
        <taxon>Stieleria</taxon>
    </lineage>
</organism>
<evidence type="ECO:0000256" key="1">
    <source>
        <dbReference type="ARBA" id="ARBA00007788"/>
    </source>
</evidence>
<name>A0A518HNP1_9BACT</name>
<dbReference type="NCBIfam" id="TIGR02937">
    <property type="entry name" value="sigma70-ECF"/>
    <property type="match status" value="1"/>
</dbReference>
<feature type="region of interest" description="Disordered" evidence="7">
    <location>
        <begin position="1"/>
        <end position="65"/>
    </location>
</feature>
<dbReference type="FunFam" id="1.10.601.10:FF:000001">
    <property type="entry name" value="RNA polymerase sigma factor SigA"/>
    <property type="match status" value="1"/>
</dbReference>
<dbReference type="InterPro" id="IPR013325">
    <property type="entry name" value="RNA_pol_sigma_r2"/>
</dbReference>
<dbReference type="EMBL" id="CP037423">
    <property type="protein sequence ID" value="QDV42466.1"/>
    <property type="molecule type" value="Genomic_DNA"/>
</dbReference>
<dbReference type="InterPro" id="IPR014284">
    <property type="entry name" value="RNA_pol_sigma-70_dom"/>
</dbReference>
<dbReference type="InterPro" id="IPR007630">
    <property type="entry name" value="RNA_pol_sigma70_r4"/>
</dbReference>
<comment type="similarity">
    <text evidence="1 6">Belongs to the sigma-70 factor family.</text>
</comment>